<dbReference type="Proteomes" id="UP001148737">
    <property type="component" value="Unassembled WGS sequence"/>
</dbReference>
<organism evidence="1 2">
    <name type="scientific">Lecanicillium saksenae</name>
    <dbReference type="NCBI Taxonomy" id="468837"/>
    <lineage>
        <taxon>Eukaryota</taxon>
        <taxon>Fungi</taxon>
        <taxon>Dikarya</taxon>
        <taxon>Ascomycota</taxon>
        <taxon>Pezizomycotina</taxon>
        <taxon>Sordariomycetes</taxon>
        <taxon>Hypocreomycetidae</taxon>
        <taxon>Hypocreales</taxon>
        <taxon>Cordycipitaceae</taxon>
        <taxon>Lecanicillium</taxon>
    </lineage>
</organism>
<evidence type="ECO:0000313" key="2">
    <source>
        <dbReference type="Proteomes" id="UP001148737"/>
    </source>
</evidence>
<proteinExistence type="predicted"/>
<dbReference type="EMBL" id="JANAKD010000010">
    <property type="protein sequence ID" value="KAJ3499447.1"/>
    <property type="molecule type" value="Genomic_DNA"/>
</dbReference>
<gene>
    <name evidence="1" type="ORF">NLG97_g338</name>
</gene>
<name>A0ACC1RAB7_9HYPO</name>
<evidence type="ECO:0000313" key="1">
    <source>
        <dbReference type="EMBL" id="KAJ3499447.1"/>
    </source>
</evidence>
<keyword evidence="2" id="KW-1185">Reference proteome</keyword>
<protein>
    <submittedName>
        <fullName evidence="1">Uncharacterized protein</fullName>
    </submittedName>
</protein>
<sequence length="395" mass="43397">MDIGSVKWGIRQHTGLIHHGMSLASQRRDIKDPRPFGKITSGAAKRNVKARFRHHRAKETAESVGSAEISIRSRLDDLEEKFQLEAMTSSEIEQPSYTQPEFWPSETVAGGPSVNPTALRPNLSRSLTDTWPSRQLRQADSFATNSDPGSPLCAPACSNWIGFEDFEAAWNASPPERERHSISSSATAMSLPTEVVYYLTYFVFYQRNSSMLTGESQQATSVFLPPNQTTRTITMLQLAVEYQRCDIVKALLETGAGTCSQNSQGQSCLHIASRQGTKDIVEALLKWQTRLDQVDFRGYTALHYGAEENHAHVVTALLERGADGKLQNWDGQTALHLAASQGHERVVASIAQVTPDSVHIKDINGRTALALAIERGQLMAVRALLESGADPNAAV</sequence>
<accession>A0ACC1RAB7</accession>
<comment type="caution">
    <text evidence="1">The sequence shown here is derived from an EMBL/GenBank/DDBJ whole genome shotgun (WGS) entry which is preliminary data.</text>
</comment>
<reference evidence="1" key="1">
    <citation type="submission" date="2022-07" db="EMBL/GenBank/DDBJ databases">
        <title>Genome Sequence of Lecanicillium saksenae.</title>
        <authorList>
            <person name="Buettner E."/>
        </authorList>
    </citation>
    <scope>NUCLEOTIDE SEQUENCE</scope>
    <source>
        <strain evidence="1">VT-O1</strain>
    </source>
</reference>